<name>R0K8L5_EXST2</name>
<keyword evidence="2" id="KW-1185">Reference proteome</keyword>
<organism evidence="1 2">
    <name type="scientific">Exserohilum turcicum (strain 28A)</name>
    <name type="common">Northern leaf blight fungus</name>
    <name type="synonym">Setosphaeria turcica</name>
    <dbReference type="NCBI Taxonomy" id="671987"/>
    <lineage>
        <taxon>Eukaryota</taxon>
        <taxon>Fungi</taxon>
        <taxon>Dikarya</taxon>
        <taxon>Ascomycota</taxon>
        <taxon>Pezizomycotina</taxon>
        <taxon>Dothideomycetes</taxon>
        <taxon>Pleosporomycetidae</taxon>
        <taxon>Pleosporales</taxon>
        <taxon>Pleosporineae</taxon>
        <taxon>Pleosporaceae</taxon>
        <taxon>Exserohilum</taxon>
    </lineage>
</organism>
<reference evidence="1 2" key="2">
    <citation type="journal article" date="2013" name="PLoS Genet.">
        <title>Comparative genome structure, secondary metabolite, and effector coding capacity across Cochliobolus pathogens.</title>
        <authorList>
            <person name="Condon B.J."/>
            <person name="Leng Y."/>
            <person name="Wu D."/>
            <person name="Bushley K.E."/>
            <person name="Ohm R.A."/>
            <person name="Otillar R."/>
            <person name="Martin J."/>
            <person name="Schackwitz W."/>
            <person name="Grimwood J."/>
            <person name="MohdZainudin N."/>
            <person name="Xue C."/>
            <person name="Wang R."/>
            <person name="Manning V.A."/>
            <person name="Dhillon B."/>
            <person name="Tu Z.J."/>
            <person name="Steffenson B.J."/>
            <person name="Salamov A."/>
            <person name="Sun H."/>
            <person name="Lowry S."/>
            <person name="LaButti K."/>
            <person name="Han J."/>
            <person name="Copeland A."/>
            <person name="Lindquist E."/>
            <person name="Barry K."/>
            <person name="Schmutz J."/>
            <person name="Baker S.E."/>
            <person name="Ciuffetti L.M."/>
            <person name="Grigoriev I.V."/>
            <person name="Zhong S."/>
            <person name="Turgeon B.G."/>
        </authorList>
    </citation>
    <scope>NUCLEOTIDE SEQUENCE [LARGE SCALE GENOMIC DNA]</scope>
    <source>
        <strain evidence="2">28A</strain>
    </source>
</reference>
<sequence length="70" mass="7474">MKTAGLDHQKKVCACIARGLTCGPGLVGRADRYATPPPPLNPSAHHFLTVAPVSTRDARLKTNKSFVYVA</sequence>
<dbReference type="HOGENOM" id="CLU_2759417_0_0_1"/>
<dbReference type="EMBL" id="KB908703">
    <property type="protein sequence ID" value="EOA84607.1"/>
    <property type="molecule type" value="Genomic_DNA"/>
</dbReference>
<dbReference type="Proteomes" id="UP000016935">
    <property type="component" value="Unassembled WGS sequence"/>
</dbReference>
<dbReference type="RefSeq" id="XP_008027206.1">
    <property type="nucleotide sequence ID" value="XM_008029015.1"/>
</dbReference>
<evidence type="ECO:0000313" key="2">
    <source>
        <dbReference type="Proteomes" id="UP000016935"/>
    </source>
</evidence>
<dbReference type="GeneID" id="19398778"/>
<reference evidence="1 2" key="1">
    <citation type="journal article" date="2012" name="PLoS Pathog.">
        <title>Diverse lifestyles and strategies of plant pathogenesis encoded in the genomes of eighteen Dothideomycetes fungi.</title>
        <authorList>
            <person name="Ohm R.A."/>
            <person name="Feau N."/>
            <person name="Henrissat B."/>
            <person name="Schoch C.L."/>
            <person name="Horwitz B.A."/>
            <person name="Barry K.W."/>
            <person name="Condon B.J."/>
            <person name="Copeland A.C."/>
            <person name="Dhillon B."/>
            <person name="Glaser F."/>
            <person name="Hesse C.N."/>
            <person name="Kosti I."/>
            <person name="LaButti K."/>
            <person name="Lindquist E.A."/>
            <person name="Lucas S."/>
            <person name="Salamov A.A."/>
            <person name="Bradshaw R.E."/>
            <person name="Ciuffetti L."/>
            <person name="Hamelin R.C."/>
            <person name="Kema G.H.J."/>
            <person name="Lawrence C."/>
            <person name="Scott J.A."/>
            <person name="Spatafora J.W."/>
            <person name="Turgeon B.G."/>
            <person name="de Wit P.J.G.M."/>
            <person name="Zhong S."/>
            <person name="Goodwin S.B."/>
            <person name="Grigoriev I.V."/>
        </authorList>
    </citation>
    <scope>NUCLEOTIDE SEQUENCE [LARGE SCALE GENOMIC DNA]</scope>
    <source>
        <strain evidence="2">28A</strain>
    </source>
</reference>
<accession>R0K8L5</accession>
<evidence type="ECO:0000313" key="1">
    <source>
        <dbReference type="EMBL" id="EOA84607.1"/>
    </source>
</evidence>
<protein>
    <submittedName>
        <fullName evidence="1">Uncharacterized protein</fullName>
    </submittedName>
</protein>
<gene>
    <name evidence="1" type="ORF">SETTUDRAFT_163498</name>
</gene>
<proteinExistence type="predicted"/>
<dbReference type="AlphaFoldDB" id="R0K8L5"/>